<feature type="domain" description="Reverse transcriptase zinc-binding" evidence="2">
    <location>
        <begin position="2"/>
        <end position="60"/>
    </location>
</feature>
<dbReference type="CDD" id="cd06222">
    <property type="entry name" value="RNase_H_like"/>
    <property type="match status" value="1"/>
</dbReference>
<dbReference type="InterPro" id="IPR044730">
    <property type="entry name" value="RNase_H-like_dom_plant"/>
</dbReference>
<proteinExistence type="predicted"/>
<dbReference type="Pfam" id="PF13966">
    <property type="entry name" value="zf-RVT"/>
    <property type="match status" value="1"/>
</dbReference>
<dbReference type="InterPro" id="IPR052929">
    <property type="entry name" value="RNase_H-like_EbsB-rel"/>
</dbReference>
<evidence type="ECO:0008006" key="4">
    <source>
        <dbReference type="Google" id="ProtNLM"/>
    </source>
</evidence>
<gene>
    <name evidence="3" type="ORF">CFP56_005898</name>
</gene>
<reference evidence="3" key="3">
    <citation type="submission" date="2023-07" db="EMBL/GenBank/DDBJ databases">
        <title>An improved reference 1 genome and first organelle genomes of Quercus suber.</title>
        <authorList>
            <consortium name="Genosuber Consortium"/>
            <person name="Usie A."/>
            <person name="Serra O."/>
            <person name="Barros P."/>
        </authorList>
    </citation>
    <scope>NUCLEOTIDE SEQUENCE</scope>
    <source>
        <strain evidence="3">HL8</strain>
        <tissue evidence="3">Leaves</tissue>
    </source>
</reference>
<dbReference type="InterPro" id="IPR002156">
    <property type="entry name" value="RNaseH_domain"/>
</dbReference>
<dbReference type="InterPro" id="IPR036397">
    <property type="entry name" value="RNaseH_sf"/>
</dbReference>
<reference evidence="3" key="2">
    <citation type="journal article" date="2018" name="Sci. Data">
        <title>The draft genome sequence of cork oak.</title>
        <authorList>
            <person name="Ramos A.M."/>
            <person name="Usie A."/>
            <person name="Barbosa P."/>
            <person name="Barros P.M."/>
            <person name="Capote T."/>
            <person name="Chaves I."/>
            <person name="Simoes F."/>
            <person name="Abreu I."/>
            <person name="Carrasquinho I."/>
            <person name="Faro C."/>
            <person name="Guimaraes J.B."/>
            <person name="Mendonca D."/>
            <person name="Nobrega F."/>
            <person name="Rodrigues L."/>
            <person name="Saibo N.J.M."/>
            <person name="Varela M.C."/>
            <person name="Egas C."/>
            <person name="Matos J."/>
            <person name="Miguel C.M."/>
            <person name="Oliveira M.M."/>
            <person name="Ricardo C.P."/>
            <person name="Goncalves S."/>
        </authorList>
    </citation>
    <scope>NUCLEOTIDE SEQUENCE [LARGE SCALE GENOMIC DNA]</scope>
    <source>
        <strain evidence="3">HL8</strain>
    </source>
</reference>
<evidence type="ECO:0000259" key="2">
    <source>
        <dbReference type="Pfam" id="PF13966"/>
    </source>
</evidence>
<dbReference type="GO" id="GO:0003676">
    <property type="term" value="F:nucleic acid binding"/>
    <property type="evidence" value="ECO:0007669"/>
    <property type="project" value="InterPro"/>
</dbReference>
<organism evidence="3">
    <name type="scientific">Quercus suber</name>
    <name type="common">Cork oak</name>
    <dbReference type="NCBI Taxonomy" id="58331"/>
    <lineage>
        <taxon>Eukaryota</taxon>
        <taxon>Viridiplantae</taxon>
        <taxon>Streptophyta</taxon>
        <taxon>Embryophyta</taxon>
        <taxon>Tracheophyta</taxon>
        <taxon>Spermatophyta</taxon>
        <taxon>Magnoliopsida</taxon>
        <taxon>eudicotyledons</taxon>
        <taxon>Gunneridae</taxon>
        <taxon>Pentapetalae</taxon>
        <taxon>rosids</taxon>
        <taxon>fabids</taxon>
        <taxon>Fagales</taxon>
        <taxon>Fagaceae</taxon>
        <taxon>Quercus</taxon>
    </lineage>
</organism>
<dbReference type="InterPro" id="IPR026960">
    <property type="entry name" value="RVT-Znf"/>
</dbReference>
<dbReference type="PANTHER" id="PTHR47074">
    <property type="entry name" value="BNAC02G40300D PROTEIN"/>
    <property type="match status" value="1"/>
</dbReference>
<reference evidence="3" key="1">
    <citation type="submission" date="2017-12" db="EMBL/GenBank/DDBJ databases">
        <authorList>
            <person name="Barbosa P."/>
            <person name="Usie A."/>
            <person name="Ramos A.M."/>
        </authorList>
    </citation>
    <scope>NUCLEOTIDE SEQUENCE</scope>
    <source>
        <strain evidence="3">HL8</strain>
        <tissue evidence="3">Leaves</tissue>
    </source>
</reference>
<sequence length="303" mass="34662">MHVQPKVRNFLWRAIRNSIPTKINLKRRMVLMDECCDHCHEEPEDVLHALWSCPSISQAWTQFDTWRILDPSPCFSSFKDLVETVVEEGKDLNCFATTVWAIWSRRNSMRTSGQHIPVQQIYSEVQKARAAYVRTIPPRPPDQANHCEQRSTWKPPPRSKLKINFDGSVFNEVQRAGVGAIVRDAEGSVLASMAESFHLPFSIAAVEVIAAMKTIQFAKDLGLTSFILEGDSKNVIEGLKCDMLIFGHIRPAAKRNDGKWQDGFEVFMRNIYWKLETVMSVIFVVKVDDDGYLYGRGRELSRD</sequence>
<accession>A0AAW0M6H3</accession>
<dbReference type="InterPro" id="IPR012337">
    <property type="entry name" value="RNaseH-like_sf"/>
</dbReference>
<protein>
    <recommendedName>
        <fullName evidence="4">Reverse transcriptase zinc-binding domain-containing protein</fullName>
    </recommendedName>
</protein>
<evidence type="ECO:0000259" key="1">
    <source>
        <dbReference type="Pfam" id="PF13456"/>
    </source>
</evidence>
<dbReference type="AlphaFoldDB" id="A0AAW0M6H3"/>
<dbReference type="GO" id="GO:0004523">
    <property type="term" value="F:RNA-DNA hybrid ribonuclease activity"/>
    <property type="evidence" value="ECO:0007669"/>
    <property type="project" value="InterPro"/>
</dbReference>
<dbReference type="SUPFAM" id="SSF53098">
    <property type="entry name" value="Ribonuclease H-like"/>
    <property type="match status" value="1"/>
</dbReference>
<dbReference type="PANTHER" id="PTHR47074:SF48">
    <property type="entry name" value="POLYNUCLEOTIDYL TRANSFERASE, RIBONUCLEASE H-LIKE SUPERFAMILY PROTEIN"/>
    <property type="match status" value="1"/>
</dbReference>
<evidence type="ECO:0000313" key="3">
    <source>
        <dbReference type="EMBL" id="KAK7859443.1"/>
    </source>
</evidence>
<feature type="domain" description="RNase H type-1" evidence="1">
    <location>
        <begin position="164"/>
        <end position="241"/>
    </location>
</feature>
<dbReference type="EMBL" id="PKMF04000012">
    <property type="protein sequence ID" value="KAK7859443.1"/>
    <property type="molecule type" value="Genomic_DNA"/>
</dbReference>
<dbReference type="Pfam" id="PF13456">
    <property type="entry name" value="RVT_3"/>
    <property type="match status" value="1"/>
</dbReference>
<comment type="caution">
    <text evidence="3">The sequence shown here is derived from an EMBL/GenBank/DDBJ whole genome shotgun (WGS) entry which is preliminary data.</text>
</comment>
<name>A0AAW0M6H3_QUESU</name>
<dbReference type="Gene3D" id="3.30.420.10">
    <property type="entry name" value="Ribonuclease H-like superfamily/Ribonuclease H"/>
    <property type="match status" value="1"/>
</dbReference>